<proteinExistence type="predicted"/>
<dbReference type="RefSeq" id="WP_015342352.1">
    <property type="nucleotide sequence ID" value="NZ_JAADZA010000022.1"/>
</dbReference>
<dbReference type="EMBL" id="JAADZA010000022">
    <property type="protein sequence ID" value="NEV13041.1"/>
    <property type="molecule type" value="Genomic_DNA"/>
</dbReference>
<accession>A0A6P1C993</accession>
<feature type="region of interest" description="Disordered" evidence="1">
    <location>
        <begin position="80"/>
        <end position="113"/>
    </location>
</feature>
<evidence type="ECO:0000313" key="5">
    <source>
        <dbReference type="Proteomes" id="UP000526625"/>
    </source>
</evidence>
<organism evidence="3 4">
    <name type="scientific">Rhizobium tropici</name>
    <dbReference type="NCBI Taxonomy" id="398"/>
    <lineage>
        <taxon>Bacteria</taxon>
        <taxon>Pseudomonadati</taxon>
        <taxon>Pseudomonadota</taxon>
        <taxon>Alphaproteobacteria</taxon>
        <taxon>Hyphomicrobiales</taxon>
        <taxon>Rhizobiaceae</taxon>
        <taxon>Rhizobium/Agrobacterium group</taxon>
        <taxon>Rhizobium</taxon>
    </lineage>
</organism>
<feature type="compositionally biased region" description="Polar residues" evidence="1">
    <location>
        <begin position="87"/>
        <end position="99"/>
    </location>
</feature>
<evidence type="ECO:0000313" key="3">
    <source>
        <dbReference type="EMBL" id="NEV13041.1"/>
    </source>
</evidence>
<evidence type="ECO:0000256" key="1">
    <source>
        <dbReference type="SAM" id="MobiDB-lite"/>
    </source>
</evidence>
<dbReference type="AlphaFoldDB" id="A0A6P1C993"/>
<evidence type="ECO:0000313" key="2">
    <source>
        <dbReference type="EMBL" id="MBB6491024.1"/>
    </source>
</evidence>
<comment type="caution">
    <text evidence="3">The sequence shown here is derived from an EMBL/GenBank/DDBJ whole genome shotgun (WGS) entry which is preliminary data.</text>
</comment>
<reference evidence="2 5" key="2">
    <citation type="submission" date="2020-08" db="EMBL/GenBank/DDBJ databases">
        <title>Genomic Encyclopedia of Type Strains, Phase IV (KMG-V): Genome sequencing to study the core and pangenomes of soil and plant-associated prokaryotes.</title>
        <authorList>
            <person name="Whitman W."/>
        </authorList>
    </citation>
    <scope>NUCLEOTIDE SEQUENCE [LARGE SCALE GENOMIC DNA]</scope>
    <source>
        <strain evidence="2 5">SEMIA 4059</strain>
    </source>
</reference>
<sequence length="113" mass="13057">MTTTWFLKSSNEKRLMAKGSATFKMDAGGPGQCSQMRRRERDVLAERIAVRLCPEVPFVLPSFPFVRTWYRRDRVRRIAGSAGRSRNYGSQPHEQQTVNLYKVEGHVRLGQTR</sequence>
<dbReference type="EMBL" id="JACHBF010000003">
    <property type="protein sequence ID" value="MBB6491024.1"/>
    <property type="molecule type" value="Genomic_DNA"/>
</dbReference>
<evidence type="ECO:0000313" key="4">
    <source>
        <dbReference type="Proteomes" id="UP000471190"/>
    </source>
</evidence>
<gene>
    <name evidence="2" type="ORF">GGD45_001421</name>
    <name evidence="3" type="ORF">GXW80_18790</name>
</gene>
<keyword evidence="5" id="KW-1185">Reference proteome</keyword>
<protein>
    <submittedName>
        <fullName evidence="3">Uncharacterized protein</fullName>
    </submittedName>
</protein>
<dbReference type="Proteomes" id="UP000471190">
    <property type="component" value="Unassembled WGS sequence"/>
</dbReference>
<name>A0A6P1C993_RHITR</name>
<reference evidence="3 4" key="1">
    <citation type="submission" date="2020-02" db="EMBL/GenBank/DDBJ databases">
        <title>Draft genome sequence of Rhizobium tropici.</title>
        <authorList>
            <person name="Khayi S."/>
            <person name="Jemo M."/>
        </authorList>
    </citation>
    <scope>NUCLEOTIDE SEQUENCE [LARGE SCALE GENOMIC DNA]</scope>
    <source>
        <strain evidence="3 4">A12</strain>
    </source>
</reference>
<dbReference type="Proteomes" id="UP000526625">
    <property type="component" value="Unassembled WGS sequence"/>
</dbReference>